<accession>A0A645GPR2</accession>
<comment type="caution">
    <text evidence="2">The sequence shown here is derived from an EMBL/GenBank/DDBJ whole genome shotgun (WGS) entry which is preliminary data.</text>
</comment>
<reference evidence="2" key="1">
    <citation type="submission" date="2019-08" db="EMBL/GenBank/DDBJ databases">
        <authorList>
            <person name="Kucharzyk K."/>
            <person name="Murdoch R.W."/>
            <person name="Higgins S."/>
            <person name="Loffler F."/>
        </authorList>
    </citation>
    <scope>NUCLEOTIDE SEQUENCE</scope>
</reference>
<dbReference type="InterPro" id="IPR011990">
    <property type="entry name" value="TPR-like_helical_dom_sf"/>
</dbReference>
<dbReference type="EMBL" id="VSSQ01079292">
    <property type="protein sequence ID" value="MPN28857.1"/>
    <property type="molecule type" value="Genomic_DNA"/>
</dbReference>
<organism evidence="2">
    <name type="scientific">bioreactor metagenome</name>
    <dbReference type="NCBI Taxonomy" id="1076179"/>
    <lineage>
        <taxon>unclassified sequences</taxon>
        <taxon>metagenomes</taxon>
        <taxon>ecological metagenomes</taxon>
    </lineage>
</organism>
<dbReference type="Gene3D" id="1.25.40.10">
    <property type="entry name" value="Tetratricopeptide repeat domain"/>
    <property type="match status" value="1"/>
</dbReference>
<dbReference type="AlphaFoldDB" id="A0A645GPR2"/>
<dbReference type="Pfam" id="PF13174">
    <property type="entry name" value="TPR_6"/>
    <property type="match status" value="2"/>
</dbReference>
<feature type="region of interest" description="Disordered" evidence="1">
    <location>
        <begin position="148"/>
        <end position="178"/>
    </location>
</feature>
<protein>
    <submittedName>
        <fullName evidence="2">Uncharacterized protein</fullName>
    </submittedName>
</protein>
<proteinExistence type="predicted"/>
<evidence type="ECO:0000313" key="2">
    <source>
        <dbReference type="EMBL" id="MPN28857.1"/>
    </source>
</evidence>
<sequence length="178" mass="19225">MAASFKGDFQEMSVRAFSEMTYYSALAYAKLGQTTEARELLSELAAYASKLASAPAKIDYFATSLPTMLLFNDDLQFRQQTTALVLQAQAHLGLGEDEAARNCLSRALARDPNHAIAADLWTEPDGVPHQFPLQGERNVLVPAIGSDGKGRSGELTLKLNGGRLELRSKPGAKPETPA</sequence>
<evidence type="ECO:0000256" key="1">
    <source>
        <dbReference type="SAM" id="MobiDB-lite"/>
    </source>
</evidence>
<gene>
    <name evidence="2" type="ORF">SDC9_176302</name>
</gene>
<name>A0A645GPR2_9ZZZZ</name>
<dbReference type="SUPFAM" id="SSF48452">
    <property type="entry name" value="TPR-like"/>
    <property type="match status" value="1"/>
</dbReference>
<dbReference type="InterPro" id="IPR019734">
    <property type="entry name" value="TPR_rpt"/>
</dbReference>